<evidence type="ECO:0000256" key="5">
    <source>
        <dbReference type="ARBA" id="ARBA00022679"/>
    </source>
</evidence>
<dbReference type="CDD" id="cd06225">
    <property type="entry name" value="HAMP"/>
    <property type="match status" value="1"/>
</dbReference>
<feature type="compositionally biased region" description="Basic and acidic residues" evidence="12">
    <location>
        <begin position="840"/>
        <end position="859"/>
    </location>
</feature>
<feature type="region of interest" description="Disordered" evidence="12">
    <location>
        <begin position="716"/>
        <end position="859"/>
    </location>
</feature>
<evidence type="ECO:0000256" key="1">
    <source>
        <dbReference type="ARBA" id="ARBA00000085"/>
    </source>
</evidence>
<keyword evidence="16" id="KW-1185">Reference proteome</keyword>
<feature type="region of interest" description="Disordered" evidence="12">
    <location>
        <begin position="634"/>
        <end position="686"/>
    </location>
</feature>
<dbReference type="PANTHER" id="PTHR44936">
    <property type="entry name" value="SENSOR PROTEIN CREC"/>
    <property type="match status" value="1"/>
</dbReference>
<dbReference type="InterPro" id="IPR003660">
    <property type="entry name" value="HAMP_dom"/>
</dbReference>
<dbReference type="InterPro" id="IPR003594">
    <property type="entry name" value="HATPase_dom"/>
</dbReference>
<keyword evidence="6 13" id="KW-0812">Transmembrane</keyword>
<dbReference type="EC" id="2.7.13.3" evidence="3"/>
<feature type="domain" description="HAMP" evidence="14">
    <location>
        <begin position="337"/>
        <end position="407"/>
    </location>
</feature>
<accession>A0A895YGP6</accession>
<feature type="compositionally biased region" description="Low complexity" evidence="12">
    <location>
        <begin position="748"/>
        <end position="761"/>
    </location>
</feature>
<name>A0A895YGP6_9ACTN</name>
<dbReference type="PANTHER" id="PTHR44936:SF9">
    <property type="entry name" value="SENSOR PROTEIN CREC"/>
    <property type="match status" value="1"/>
</dbReference>
<evidence type="ECO:0000256" key="7">
    <source>
        <dbReference type="ARBA" id="ARBA00022741"/>
    </source>
</evidence>
<dbReference type="Pfam" id="PF02518">
    <property type="entry name" value="HATPase_c"/>
    <property type="match status" value="1"/>
</dbReference>
<dbReference type="AlphaFoldDB" id="A0A895YGP6"/>
<dbReference type="RefSeq" id="WP_239675428.1">
    <property type="nucleotide sequence ID" value="NZ_CP070499.1"/>
</dbReference>
<dbReference type="Pfam" id="PF08376">
    <property type="entry name" value="NIT"/>
    <property type="match status" value="1"/>
</dbReference>
<keyword evidence="8 15" id="KW-0418">Kinase</keyword>
<keyword evidence="13" id="KW-0472">Membrane</keyword>
<feature type="compositionally biased region" description="Low complexity" evidence="12">
    <location>
        <begin position="770"/>
        <end position="785"/>
    </location>
</feature>
<dbReference type="InterPro" id="IPR036890">
    <property type="entry name" value="HATPase_C_sf"/>
</dbReference>
<gene>
    <name evidence="15" type="ORF">JQS43_17180</name>
</gene>
<reference evidence="15" key="1">
    <citation type="submission" date="2021-02" db="EMBL/GenBank/DDBJ databases">
        <title>Natrosporangium hydrolyticum gen. nov., sp. nov, a haloalkaliphilic actinobacterium from a soda solonchak soil.</title>
        <authorList>
            <person name="Sorokin D.Y."/>
            <person name="Khijniak T.V."/>
            <person name="Zakharycheva A.P."/>
            <person name="Boueva O.V."/>
            <person name="Ariskina E.V."/>
            <person name="Hahnke R.L."/>
            <person name="Bunk B."/>
            <person name="Sproer C."/>
            <person name="Schumann P."/>
            <person name="Evtushenko L.I."/>
            <person name="Kublanov I.V."/>
        </authorList>
    </citation>
    <scope>NUCLEOTIDE SEQUENCE</scope>
    <source>
        <strain evidence="15">DSM 106523</strain>
    </source>
</reference>
<evidence type="ECO:0000256" key="9">
    <source>
        <dbReference type="ARBA" id="ARBA00022840"/>
    </source>
</evidence>
<dbReference type="EMBL" id="CP070499">
    <property type="protein sequence ID" value="QSB13350.1"/>
    <property type="molecule type" value="Genomic_DNA"/>
</dbReference>
<keyword evidence="10 13" id="KW-1133">Transmembrane helix</keyword>
<keyword evidence="9" id="KW-0067">ATP-binding</keyword>
<dbReference type="SMART" id="SM00387">
    <property type="entry name" value="HATPase_c"/>
    <property type="match status" value="1"/>
</dbReference>
<evidence type="ECO:0000256" key="10">
    <source>
        <dbReference type="ARBA" id="ARBA00022989"/>
    </source>
</evidence>
<dbReference type="GO" id="GO:0016020">
    <property type="term" value="C:membrane"/>
    <property type="evidence" value="ECO:0007669"/>
    <property type="project" value="UniProtKB-SubCell"/>
</dbReference>
<keyword evidence="4" id="KW-0597">Phosphoprotein</keyword>
<organism evidence="15 16">
    <name type="scientific">Natronosporangium hydrolyticum</name>
    <dbReference type="NCBI Taxonomy" id="2811111"/>
    <lineage>
        <taxon>Bacteria</taxon>
        <taxon>Bacillati</taxon>
        <taxon>Actinomycetota</taxon>
        <taxon>Actinomycetes</taxon>
        <taxon>Micromonosporales</taxon>
        <taxon>Micromonosporaceae</taxon>
        <taxon>Natronosporangium</taxon>
    </lineage>
</organism>
<evidence type="ECO:0000256" key="8">
    <source>
        <dbReference type="ARBA" id="ARBA00022777"/>
    </source>
</evidence>
<dbReference type="InterPro" id="IPR013587">
    <property type="entry name" value="Nitrate/nitrite_sensing"/>
</dbReference>
<proteinExistence type="predicted"/>
<evidence type="ECO:0000313" key="16">
    <source>
        <dbReference type="Proteomes" id="UP000662857"/>
    </source>
</evidence>
<evidence type="ECO:0000256" key="4">
    <source>
        <dbReference type="ARBA" id="ARBA00022553"/>
    </source>
</evidence>
<evidence type="ECO:0000256" key="3">
    <source>
        <dbReference type="ARBA" id="ARBA00012438"/>
    </source>
</evidence>
<protein>
    <recommendedName>
        <fullName evidence="3">histidine kinase</fullName>
        <ecNumber evidence="3">2.7.13.3</ecNumber>
    </recommendedName>
</protein>
<dbReference type="Pfam" id="PF00672">
    <property type="entry name" value="HAMP"/>
    <property type="match status" value="1"/>
</dbReference>
<dbReference type="GO" id="GO:0000160">
    <property type="term" value="P:phosphorelay signal transduction system"/>
    <property type="evidence" value="ECO:0007669"/>
    <property type="project" value="UniProtKB-KW"/>
</dbReference>
<evidence type="ECO:0000259" key="14">
    <source>
        <dbReference type="PROSITE" id="PS50885"/>
    </source>
</evidence>
<feature type="transmembrane region" description="Helical" evidence="13">
    <location>
        <begin position="314"/>
        <end position="336"/>
    </location>
</feature>
<feature type="compositionally biased region" description="Low complexity" evidence="12">
    <location>
        <begin position="639"/>
        <end position="667"/>
    </location>
</feature>
<keyword evidence="11" id="KW-0902">Two-component regulatory system</keyword>
<dbReference type="GO" id="GO:0005524">
    <property type="term" value="F:ATP binding"/>
    <property type="evidence" value="ECO:0007669"/>
    <property type="project" value="UniProtKB-KW"/>
</dbReference>
<evidence type="ECO:0000256" key="11">
    <source>
        <dbReference type="ARBA" id="ARBA00023012"/>
    </source>
</evidence>
<dbReference type="InterPro" id="IPR050980">
    <property type="entry name" value="2C_sensor_his_kinase"/>
</dbReference>
<evidence type="ECO:0000256" key="2">
    <source>
        <dbReference type="ARBA" id="ARBA00004370"/>
    </source>
</evidence>
<dbReference type="PROSITE" id="PS50885">
    <property type="entry name" value="HAMP"/>
    <property type="match status" value="1"/>
</dbReference>
<dbReference type="GO" id="GO:0004673">
    <property type="term" value="F:protein histidine kinase activity"/>
    <property type="evidence" value="ECO:0007669"/>
    <property type="project" value="UniProtKB-EC"/>
</dbReference>
<evidence type="ECO:0000313" key="15">
    <source>
        <dbReference type="EMBL" id="QSB13350.1"/>
    </source>
</evidence>
<dbReference type="SMART" id="SM00304">
    <property type="entry name" value="HAMP"/>
    <property type="match status" value="1"/>
</dbReference>
<comment type="catalytic activity">
    <reaction evidence="1">
        <text>ATP + protein L-histidine = ADP + protein N-phospho-L-histidine.</text>
        <dbReference type="EC" id="2.7.13.3"/>
    </reaction>
</comment>
<dbReference type="Gene3D" id="3.30.565.10">
    <property type="entry name" value="Histidine kinase-like ATPase, C-terminal domain"/>
    <property type="match status" value="1"/>
</dbReference>
<evidence type="ECO:0000256" key="12">
    <source>
        <dbReference type="SAM" id="MobiDB-lite"/>
    </source>
</evidence>
<evidence type="ECO:0000256" key="6">
    <source>
        <dbReference type="ARBA" id="ARBA00022692"/>
    </source>
</evidence>
<comment type="subcellular location">
    <subcellularLocation>
        <location evidence="2">Membrane</location>
    </subcellularLocation>
</comment>
<dbReference type="SUPFAM" id="SSF55874">
    <property type="entry name" value="ATPase domain of HSP90 chaperone/DNA topoisomerase II/histidine kinase"/>
    <property type="match status" value="1"/>
</dbReference>
<evidence type="ECO:0000256" key="13">
    <source>
        <dbReference type="SAM" id="Phobius"/>
    </source>
</evidence>
<keyword evidence="7" id="KW-0547">Nucleotide-binding</keyword>
<dbReference type="Proteomes" id="UP000662857">
    <property type="component" value="Chromosome"/>
</dbReference>
<dbReference type="Gene3D" id="6.10.340.10">
    <property type="match status" value="1"/>
</dbReference>
<keyword evidence="5" id="KW-0808">Transferase</keyword>
<dbReference type="KEGG" id="nhy:JQS43_17180"/>
<sequence length="859" mass="89835">MFASLRNRFPAGIPGFDRLRIRAKLGLVVALPLLAVAALTVPIVTGALERAQRAEELRADAALANQVAGLAGEIRQERLLSVGFVVEASALSRLISQRARVDEQVAALTEQAGSTDGGVPAAVAAAVPDTADLAGLREAVVERALPAEQVVAAYSEINTALVDSLDLMDRLDLTAPGARQLAALDAALRLSEAAGQGTDALLIIAGTGSEAAAIQYLSNLRILAEYTERFNRYATPAQLEQLEIMSEAFVAQPETGEGVAFTEDPWEAVGDRTANSMFRPLESLSHLGQYVEAQVVADALADVDAQQQAALRTAYLVGFGATLLVLLVIAVTVLLARAVVRPLLNLTGSAHRVAQVAEAELARVADDEHESDEPIRMEPIPTTGSDEIGDLARAFDRVQTTAVQLVERQVASRRNVGLMFGYLGRRTENLVSRQISLIDQLENNETDPARLADLYRLDHISSRLRRNAGSLAALSGTVGADEYVAPLPLANAVRLALGEIEDYRRVDVQVPANLQVVPALGGDLVLLLAELMENATTFSPPHTRVTVTAVSGEAGATVTIIDHGIGMEPDRLAEENSRLSRRERLDLAPTEVLGLFVVGRLSRRHGLRVRLLETAGGGVTAVVEIARTLLAEATSPPRSVGTASPTSPAAPAHPAAPVSAGAETSPAAPLPAAPESAEADPRSQPAPTLVDVAALSKANQALAAAQRWNAFAVATTAPTAPTDSDESAPQPSARTATGTAAVPPPAATPGGAHPNGAAPRPASAPPATPGEPEAPGSPEAPAEPTDANGRPTTLRRRVPGATLTDTGPIPRRTPHRAGPVQGAAPEEARALIEQLQDGVARAHSEIRSHSGTEETQHDR</sequence>